<keyword evidence="3" id="KW-1185">Reference proteome</keyword>
<dbReference type="SUPFAM" id="SSF52833">
    <property type="entry name" value="Thioredoxin-like"/>
    <property type="match status" value="1"/>
</dbReference>
<evidence type="ECO:0000313" key="2">
    <source>
        <dbReference type="EMBL" id="AIF84457.1"/>
    </source>
</evidence>
<dbReference type="Gene3D" id="1.50.10.20">
    <property type="match status" value="2"/>
</dbReference>
<dbReference type="InterPro" id="IPR024705">
    <property type="entry name" value="Ssp411"/>
</dbReference>
<dbReference type="InterPro" id="IPR005198">
    <property type="entry name" value="Glyco_hydro_76"/>
</dbReference>
<dbReference type="PANTHER" id="PTHR42899">
    <property type="entry name" value="SPERMATOGENESIS-ASSOCIATED PROTEIN 20"/>
    <property type="match status" value="1"/>
</dbReference>
<dbReference type="AlphaFoldDB" id="A0A075MUW2"/>
<protein>
    <submittedName>
        <fullName evidence="2">Thioredoxin domain-containing protein</fullName>
    </submittedName>
</protein>
<dbReference type="InterPro" id="IPR036249">
    <property type="entry name" value="Thioredoxin-like_sf"/>
</dbReference>
<dbReference type="HOGENOM" id="CLU_014051_4_1_2"/>
<dbReference type="STRING" id="1459636.NTE_02407"/>
<dbReference type="Gene3D" id="3.40.30.10">
    <property type="entry name" value="Glutaredoxin"/>
    <property type="match status" value="1"/>
</dbReference>
<dbReference type="KEGG" id="nev:NTE_02407"/>
<dbReference type="eggNOG" id="arCOG02007">
    <property type="taxonomic scope" value="Archaea"/>
</dbReference>
<dbReference type="GO" id="GO:0005975">
    <property type="term" value="P:carbohydrate metabolic process"/>
    <property type="evidence" value="ECO:0007669"/>
    <property type="project" value="InterPro"/>
</dbReference>
<reference evidence="2 3" key="1">
    <citation type="journal article" date="2014" name="PLoS ONE">
        <title>Genome Sequence of Candidatus Nitrososphaera evergladensis from Group I.1b Enriched from Everglades Soil Reveals Novel Genomic Features of the Ammonia-Oxidizing Archaea.</title>
        <authorList>
            <person name="Zhalnina K.V."/>
            <person name="Dias R."/>
            <person name="Leonard M.T."/>
            <person name="Dorr de Quadros P."/>
            <person name="Camargo F.A."/>
            <person name="Drew J.C."/>
            <person name="Farmerie W.G."/>
            <person name="Daroub S.H."/>
            <person name="Triplett E.W."/>
        </authorList>
    </citation>
    <scope>NUCLEOTIDE SEQUENCE [LARGE SCALE GENOMIC DNA]</scope>
    <source>
        <strain evidence="2 3">SR1</strain>
    </source>
</reference>
<dbReference type="Pfam" id="PF03663">
    <property type="entry name" value="Glyco_hydro_76"/>
    <property type="match status" value="1"/>
</dbReference>
<dbReference type="OrthoDB" id="28016at2157"/>
<name>A0A075MUW2_9ARCH</name>
<dbReference type="Pfam" id="PF03190">
    <property type="entry name" value="Thioredox_DsbH"/>
    <property type="match status" value="1"/>
</dbReference>
<sequence>MHDNPHAANSGGKPNRLVQETSPYLLQHAYNPVEWYAWGEEALERAKKEDKPIFLSVGYSACHWCHVMAHESFEDDETAKIMNKHFINIKVDREERPDIDDIYQRVCQLATGTGGWPLSVFLTPNQKPFYVGTYFPKDGRQYGLPGFKTILHQLAEAYKSKKNEVEMASAEFMDALSQTARDVAALPAGEATKADVERSILDEAAMGLLQMGDTIYGGFGQAPKFPNASNLLFLLRYYDISGINRFRDFVVFTADKMAQGGIHDQLGGGFARYSTDQKWLIPHFEKMLYDNALLAQLYAELFQITKDEEHIAVLRKTLDFVIREMTHPEGGFYSAQDADSEGEEGKFYLWTKEEIREILQDQLAIDAFCERYGVTEGGNFEFKNILNVRSSVASIAQRYGKTPDEIARIIQDSSAKLFAVREKRVRPGRDEKILTSWNGLMISGFAKGYAVTGDTRYIDAAKNAVRFIESRLASSSDDDDDGRLMRTFKDGQSKLNAYLDDYAFYVSGLLDLFAVDSRPEYLEKAAKYTEFMVKHFWDDKEGNLFFTSDDHEQLIVRTKSFYDLAIPSGNSVAASNLLRLYHYTQNNGYLDKAARIMKSGARPAAENPFGFGQLLIAIYMYVKRPVEVTVVGKGGGMSGWLKSQFLPDGITAFVSEEKDLPALQKYPFFQGRSAEKGETAFVCRNFTCSLPITTEKELARQLGRQQR</sequence>
<dbReference type="PIRSF" id="PIRSF006402">
    <property type="entry name" value="UCP006402_thioredoxin"/>
    <property type="match status" value="1"/>
</dbReference>
<evidence type="ECO:0000313" key="3">
    <source>
        <dbReference type="Proteomes" id="UP000028194"/>
    </source>
</evidence>
<dbReference type="InterPro" id="IPR008928">
    <property type="entry name" value="6-hairpin_glycosidase_sf"/>
</dbReference>
<dbReference type="PANTHER" id="PTHR42899:SF1">
    <property type="entry name" value="SPERMATOGENESIS-ASSOCIATED PROTEIN 20"/>
    <property type="match status" value="1"/>
</dbReference>
<dbReference type="EMBL" id="CP007174">
    <property type="protein sequence ID" value="AIF84457.1"/>
    <property type="molecule type" value="Genomic_DNA"/>
</dbReference>
<proteinExistence type="predicted"/>
<accession>A0A075MUW2</accession>
<dbReference type="RefSeq" id="WP_148701029.1">
    <property type="nucleotide sequence ID" value="NZ_CP007174.1"/>
</dbReference>
<evidence type="ECO:0000259" key="1">
    <source>
        <dbReference type="Pfam" id="PF03190"/>
    </source>
</evidence>
<dbReference type="Proteomes" id="UP000028194">
    <property type="component" value="Chromosome"/>
</dbReference>
<dbReference type="InterPro" id="IPR004879">
    <property type="entry name" value="Ssp411-like_TRX"/>
</dbReference>
<feature type="domain" description="Spermatogenesis-associated protein 20-like TRX" evidence="1">
    <location>
        <begin position="14"/>
        <end position="176"/>
    </location>
</feature>
<dbReference type="GeneID" id="41598118"/>
<gene>
    <name evidence="2" type="ORF">NTE_02407</name>
</gene>
<dbReference type="SUPFAM" id="SSF48208">
    <property type="entry name" value="Six-hairpin glycosidases"/>
    <property type="match status" value="1"/>
</dbReference>
<organism evidence="2 3">
    <name type="scientific">Candidatus Nitrososphaera evergladensis SR1</name>
    <dbReference type="NCBI Taxonomy" id="1459636"/>
    <lineage>
        <taxon>Archaea</taxon>
        <taxon>Nitrososphaerota</taxon>
        <taxon>Nitrososphaeria</taxon>
        <taxon>Nitrososphaerales</taxon>
        <taxon>Nitrososphaeraceae</taxon>
        <taxon>Nitrososphaera</taxon>
    </lineage>
</organism>
<dbReference type="CDD" id="cd02955">
    <property type="entry name" value="SSP411"/>
    <property type="match status" value="1"/>
</dbReference>